<feature type="domain" description="Aminotransferase class V" evidence="2">
    <location>
        <begin position="63"/>
        <end position="228"/>
    </location>
</feature>
<reference evidence="3 4" key="1">
    <citation type="submission" date="2016-04" db="EMBL/GenBank/DDBJ databases">
        <title>A degradative enzymes factory behind the ericoid mycorrhizal symbiosis.</title>
        <authorList>
            <consortium name="DOE Joint Genome Institute"/>
            <person name="Martino E."/>
            <person name="Morin E."/>
            <person name="Grelet G."/>
            <person name="Kuo A."/>
            <person name="Kohler A."/>
            <person name="Daghino S."/>
            <person name="Barry K."/>
            <person name="Choi C."/>
            <person name="Cichocki N."/>
            <person name="Clum A."/>
            <person name="Copeland A."/>
            <person name="Hainaut M."/>
            <person name="Haridas S."/>
            <person name="Labutti K."/>
            <person name="Lindquist E."/>
            <person name="Lipzen A."/>
            <person name="Khouja H.-R."/>
            <person name="Murat C."/>
            <person name="Ohm R."/>
            <person name="Olson A."/>
            <person name="Spatafora J."/>
            <person name="Veneault-Fourrey C."/>
            <person name="Henrissat B."/>
            <person name="Grigoriev I."/>
            <person name="Martin F."/>
            <person name="Perotto S."/>
        </authorList>
    </citation>
    <scope>NUCLEOTIDE SEQUENCE [LARGE SCALE GENOMIC DNA]</scope>
    <source>
        <strain evidence="3 4">E</strain>
    </source>
</reference>
<keyword evidence="4" id="KW-1185">Reference proteome</keyword>
<dbReference type="InterPro" id="IPR000192">
    <property type="entry name" value="Aminotrans_V_dom"/>
</dbReference>
<dbReference type="InParanoid" id="A0A2J6T408"/>
<dbReference type="EMBL" id="KZ613843">
    <property type="protein sequence ID" value="PMD57770.1"/>
    <property type="molecule type" value="Genomic_DNA"/>
</dbReference>
<organism evidence="3 4">
    <name type="scientific">Hyaloscypha bicolor E</name>
    <dbReference type="NCBI Taxonomy" id="1095630"/>
    <lineage>
        <taxon>Eukaryota</taxon>
        <taxon>Fungi</taxon>
        <taxon>Dikarya</taxon>
        <taxon>Ascomycota</taxon>
        <taxon>Pezizomycotina</taxon>
        <taxon>Leotiomycetes</taxon>
        <taxon>Helotiales</taxon>
        <taxon>Hyaloscyphaceae</taxon>
        <taxon>Hyaloscypha</taxon>
        <taxon>Hyaloscypha bicolor</taxon>
    </lineage>
</organism>
<dbReference type="OrthoDB" id="5978656at2759"/>
<dbReference type="GeneID" id="36586324"/>
<gene>
    <name evidence="3" type="ORF">K444DRAFT_592563</name>
</gene>
<dbReference type="PROSITE" id="PS51257">
    <property type="entry name" value="PROKAR_LIPOPROTEIN"/>
    <property type="match status" value="1"/>
</dbReference>
<dbReference type="InterPro" id="IPR015424">
    <property type="entry name" value="PyrdxlP-dep_Trfase"/>
</dbReference>
<protein>
    <submittedName>
        <fullName evidence="3">PLP-dependent transferase</fullName>
    </submittedName>
</protein>
<dbReference type="InterPro" id="IPR015421">
    <property type="entry name" value="PyrdxlP-dep_Trfase_major"/>
</dbReference>
<keyword evidence="1" id="KW-0663">Pyridoxal phosphate</keyword>
<evidence type="ECO:0000259" key="2">
    <source>
        <dbReference type="Pfam" id="PF00266"/>
    </source>
</evidence>
<dbReference type="PANTHER" id="PTHR43092">
    <property type="entry name" value="L-CYSTEINE DESULFHYDRASE"/>
    <property type="match status" value="1"/>
</dbReference>
<dbReference type="GO" id="GO:0016740">
    <property type="term" value="F:transferase activity"/>
    <property type="evidence" value="ECO:0007669"/>
    <property type="project" value="UniProtKB-KW"/>
</dbReference>
<sequence>MTIKTPFGRPMRQAHFSFSPTYTPLNHGSFGCSPQAVLQHQAHLQTLAAARPDTFIVRDIPVLIDASRSAIAPLLGIDVNEVVLIPNATTGVNTVLRNLTWEAGDVIVFFSTIYDACEKTIASIQEVVNIEGVKIELQYPIEDEGIVWLFRETIERVQSQGKRVRLAMFDTVLTFPGARMPWEELVGVCKELGVLSLIDGAHGVGCIDLKYLGTVEPDFFVSNCHKLMLLLIRLGWLFTPRGCTVFYVPFRNQHLIRTSLPTSHGYQYPNSEPEPLPGGKSPFVHLFEFVATIDYTPYACIPAALEFRKRICGGEEAIRKYCYEIARVGGQRAAGILGTEVMATETRTMNQCCFANVALPLKFKKAGVEEQNETKIFDICEAGQIGSWINDRGVKEFDTYLQIAFHAGMMWVRLSGQIYLEVKDFEWVGERLKELCGRVKKGEFRKP</sequence>
<evidence type="ECO:0000256" key="1">
    <source>
        <dbReference type="ARBA" id="ARBA00022898"/>
    </source>
</evidence>
<dbReference type="PANTHER" id="PTHR43092:SF2">
    <property type="entry name" value="HERCYNYLCYSTEINE SULFOXIDE LYASE"/>
    <property type="match status" value="1"/>
</dbReference>
<dbReference type="RefSeq" id="XP_024734674.1">
    <property type="nucleotide sequence ID" value="XM_024878247.1"/>
</dbReference>
<dbReference type="SUPFAM" id="SSF53383">
    <property type="entry name" value="PLP-dependent transferases"/>
    <property type="match status" value="1"/>
</dbReference>
<name>A0A2J6T408_9HELO</name>
<proteinExistence type="predicted"/>
<dbReference type="STRING" id="1095630.A0A2J6T408"/>
<evidence type="ECO:0000313" key="4">
    <source>
        <dbReference type="Proteomes" id="UP000235371"/>
    </source>
</evidence>
<accession>A0A2J6T408</accession>
<dbReference type="AlphaFoldDB" id="A0A2J6T408"/>
<dbReference type="Gene3D" id="3.40.640.10">
    <property type="entry name" value="Type I PLP-dependent aspartate aminotransferase-like (Major domain)"/>
    <property type="match status" value="1"/>
</dbReference>
<dbReference type="Pfam" id="PF00266">
    <property type="entry name" value="Aminotran_5"/>
    <property type="match status" value="1"/>
</dbReference>
<keyword evidence="3" id="KW-0808">Transferase</keyword>
<evidence type="ECO:0000313" key="3">
    <source>
        <dbReference type="EMBL" id="PMD57770.1"/>
    </source>
</evidence>
<dbReference type="Proteomes" id="UP000235371">
    <property type="component" value="Unassembled WGS sequence"/>
</dbReference>